<dbReference type="InterPro" id="IPR000086">
    <property type="entry name" value="NUDIX_hydrolase_dom"/>
</dbReference>
<sequence>MSNATGHEPPIADEPATDVRVFGSRELVAGHVWDIRRDSFEFGGQTLERDFMDHPGAVAVLALDDDDRVLMFQQYRHPIAHRDWEIPAGLMDVAGEGGLPGAKRELAEEADLQAEHWSLLLEMFLSPGGSSEAIRVFLARGLSPAVHDFVREGEEAEIAPVWIPLEDAVAAVLEGRVANGLTVGAVLAAAASKAGGWASLRDPHLAWPARELVRGERSK</sequence>
<reference evidence="4" key="1">
    <citation type="journal article" date="2019" name="Int. J. Syst. Evol. Microbiol.">
        <title>The Global Catalogue of Microorganisms (GCM) 10K type strain sequencing project: providing services to taxonomists for standard genome sequencing and annotation.</title>
        <authorList>
            <consortium name="The Broad Institute Genomics Platform"/>
            <consortium name="The Broad Institute Genome Sequencing Center for Infectious Disease"/>
            <person name="Wu L."/>
            <person name="Ma J."/>
        </authorList>
    </citation>
    <scope>NUCLEOTIDE SEQUENCE [LARGE SCALE GENOMIC DNA]</scope>
    <source>
        <strain evidence="4">CCUG 50213</strain>
    </source>
</reference>
<dbReference type="Proteomes" id="UP001597181">
    <property type="component" value="Unassembled WGS sequence"/>
</dbReference>
<dbReference type="EMBL" id="JBHTLY010000004">
    <property type="protein sequence ID" value="MFD1202134.1"/>
    <property type="molecule type" value="Genomic_DNA"/>
</dbReference>
<dbReference type="CDD" id="cd24158">
    <property type="entry name" value="NUDIX_ADPRase_Rv1700"/>
    <property type="match status" value="1"/>
</dbReference>
<evidence type="ECO:0000313" key="3">
    <source>
        <dbReference type="EMBL" id="MFD1202134.1"/>
    </source>
</evidence>
<dbReference type="PANTHER" id="PTHR11839">
    <property type="entry name" value="UDP/ADP-SUGAR PYROPHOSPHATASE"/>
    <property type="match status" value="1"/>
</dbReference>
<gene>
    <name evidence="3" type="ORF">ACFQ3U_09555</name>
</gene>
<dbReference type="RefSeq" id="WP_343961357.1">
    <property type="nucleotide sequence ID" value="NZ_BAAAKZ010000010.1"/>
</dbReference>
<comment type="caution">
    <text evidence="3">The sequence shown here is derived from an EMBL/GenBank/DDBJ whole genome shotgun (WGS) entry which is preliminary data.</text>
</comment>
<name>A0ABW3TPI7_9MICO</name>
<dbReference type="InterPro" id="IPR015797">
    <property type="entry name" value="NUDIX_hydrolase-like_dom_sf"/>
</dbReference>
<dbReference type="PROSITE" id="PS51462">
    <property type="entry name" value="NUDIX"/>
    <property type="match status" value="1"/>
</dbReference>
<keyword evidence="4" id="KW-1185">Reference proteome</keyword>
<evidence type="ECO:0000259" key="2">
    <source>
        <dbReference type="PROSITE" id="PS51462"/>
    </source>
</evidence>
<dbReference type="SUPFAM" id="SSF55811">
    <property type="entry name" value="Nudix"/>
    <property type="match status" value="1"/>
</dbReference>
<feature type="domain" description="Nudix hydrolase" evidence="2">
    <location>
        <begin position="52"/>
        <end position="185"/>
    </location>
</feature>
<dbReference type="Pfam" id="PF00293">
    <property type="entry name" value="NUDIX"/>
    <property type="match status" value="1"/>
</dbReference>
<organism evidence="3 4">
    <name type="scientific">Leucobacter albus</name>
    <dbReference type="NCBI Taxonomy" id="272210"/>
    <lineage>
        <taxon>Bacteria</taxon>
        <taxon>Bacillati</taxon>
        <taxon>Actinomycetota</taxon>
        <taxon>Actinomycetes</taxon>
        <taxon>Micrococcales</taxon>
        <taxon>Microbacteriaceae</taxon>
        <taxon>Leucobacter</taxon>
    </lineage>
</organism>
<proteinExistence type="predicted"/>
<keyword evidence="1" id="KW-0378">Hydrolase</keyword>
<dbReference type="Gene3D" id="3.90.79.10">
    <property type="entry name" value="Nucleoside Triphosphate Pyrophosphohydrolase"/>
    <property type="match status" value="1"/>
</dbReference>
<evidence type="ECO:0000256" key="1">
    <source>
        <dbReference type="ARBA" id="ARBA00022801"/>
    </source>
</evidence>
<protein>
    <submittedName>
        <fullName evidence="3">NUDIX domain-containing protein</fullName>
    </submittedName>
</protein>
<evidence type="ECO:0000313" key="4">
    <source>
        <dbReference type="Proteomes" id="UP001597181"/>
    </source>
</evidence>
<dbReference type="PANTHER" id="PTHR11839:SF31">
    <property type="entry name" value="ADP-RIBOSE PYROPHOSPHATASE"/>
    <property type="match status" value="1"/>
</dbReference>
<accession>A0ABW3TPI7</accession>